<evidence type="ECO:0000313" key="2">
    <source>
        <dbReference type="EMBL" id="QPL15378.1"/>
    </source>
</evidence>
<keyword evidence="1" id="KW-1133">Transmembrane helix</keyword>
<feature type="transmembrane region" description="Helical" evidence="1">
    <location>
        <begin position="564"/>
        <end position="589"/>
    </location>
</feature>
<reference evidence="2" key="1">
    <citation type="journal article" date="2019" name="PLoS Pathog.">
        <title>Re-assessing the diversity of negative strand RNA viruses in insects.</title>
        <authorList>
            <person name="Kafer S."/>
            <person name="Paraskevopoulou S."/>
            <person name="Zirkel F."/>
            <person name="Wieseke N."/>
            <person name="Donath A."/>
            <person name="Petersen M."/>
            <person name="Jones T.C."/>
            <person name="Liu S."/>
            <person name="Zhou X."/>
            <person name="Middendorf M."/>
            <person name="Junglen S."/>
            <person name="Misof B."/>
            <person name="Drosten C."/>
        </authorList>
    </citation>
    <scope>NUCLEOTIDE SEQUENCE</scope>
    <source>
        <strain evidence="2">OKIAV71</strain>
    </source>
</reference>
<organism evidence="2 3">
    <name type="scientific">Hymenopteran anphe-related virus OKIAV71</name>
    <dbReference type="NCBI Taxonomy" id="2792596"/>
    <lineage>
        <taxon>Viruses</taxon>
        <taxon>Riboviria</taxon>
        <taxon>Orthornavirae</taxon>
        <taxon>Negarnaviricota</taxon>
        <taxon>Haploviricotina</taxon>
        <taxon>Monjiviricetes</taxon>
        <taxon>Mononegavirales</taxon>
        <taxon>Xinmoviridae</taxon>
        <taxon>Pelmivirus</taxon>
        <taxon>Pelmivirus eymattense</taxon>
    </lineage>
</organism>
<accession>A0AAE7PF28</accession>
<dbReference type="Pfam" id="PF24664">
    <property type="entry name" value="Monjiviricetes_fusion"/>
    <property type="match status" value="1"/>
</dbReference>
<evidence type="ECO:0000256" key="1">
    <source>
        <dbReference type="SAM" id="Phobius"/>
    </source>
</evidence>
<proteinExistence type="predicted"/>
<keyword evidence="1" id="KW-0472">Membrane</keyword>
<sequence length="667" mass="75594">MGSFFRLLVIFTCLLNVEALVAYDCSHGNTGIKDISLVDVKTCVPKLRNVTKVDAYIQLIQPKYFETTPYFQCLVEVTHLIFRCGKTIDTHHQGGLYSEVLSLSRDECNTLITRGEFKYQGFLVIIDITKNVNRISMETYGTINSGSCTPGSYDYALVINGVQYDRAVRTSNFIITTKRSIATVDIETRKIILDDGIKCDYNPLSCFSSDNGFVFWESMFENPSCNSEDEYYPIFEGHATKYIEYVGNQATTSVIIHYSNYDFQIALLGKTKRICGQISYLTEHPKLAIVFSTKTEGFNLKINSASMSKNVNLMAYVNSKIVYVLRHVKEQVDSLYDRVSHDRCIAETKIIHNMLALAVISPQEFAYEYFNAPGHTAVVLGETIYVSKCVPVSVNFTKVANKCYKELPVTVNGETMFMLPRSRILSGIGTEVDCSGLLTVKYKLTHEWYTVGSNLIVTSAPERLDFSNKDDWTFRTIDDLIETGIYTLEDLEAVQKIIMTPIQKNALTERISRTIQGESELPTGSNVIHLFTEEDLKTLAKDSVRSVLGSIADGIHYLGDICSFIVGSFIILRFIKFILNFIINGVLIFKKYGLNWRLLICWWENIVHIMLSGYMSKMRDEKEENESTAPLDTIRVSEDAYTNGQPLLLSERRSRRIVPVRPKGDEI</sequence>
<dbReference type="GeneID" id="80539597"/>
<protein>
    <submittedName>
        <fullName evidence="2">Glycoprotein</fullName>
    </submittedName>
</protein>
<dbReference type="RefSeq" id="YP_010800934.1">
    <property type="nucleotide sequence ID" value="NC_076922.1"/>
</dbReference>
<dbReference type="Proteomes" id="UP000830431">
    <property type="component" value="Segment"/>
</dbReference>
<name>A0AAE7PF28_9MONO</name>
<keyword evidence="3" id="KW-1185">Reference proteome</keyword>
<reference evidence="2" key="2">
    <citation type="submission" date="2020-11" db="EMBL/GenBank/DDBJ databases">
        <authorList>
            <person name="Kafer S."/>
            <person name="Paraskevopoulou S."/>
            <person name="Zirkel F."/>
            <person name="Wieseke N."/>
            <person name="Donath A."/>
            <person name="Petersen M."/>
            <person name="Jones T.C."/>
            <person name="Liu S."/>
            <person name="Zhou X."/>
            <person name="Middendorf M."/>
            <person name="Junglen S."/>
            <person name="Misof B."/>
            <person name="Drosten C."/>
        </authorList>
    </citation>
    <scope>NUCLEOTIDE SEQUENCE</scope>
    <source>
        <strain evidence="2">OKIAV71</strain>
    </source>
</reference>
<keyword evidence="1" id="KW-0812">Transmembrane</keyword>
<evidence type="ECO:0000313" key="3">
    <source>
        <dbReference type="Proteomes" id="UP000830431"/>
    </source>
</evidence>
<dbReference type="EMBL" id="MW288226">
    <property type="protein sequence ID" value="QPL15378.1"/>
    <property type="molecule type" value="Viral_cRNA"/>
</dbReference>
<dbReference type="KEGG" id="vg:80539597"/>